<dbReference type="Gene3D" id="3.50.30.40">
    <property type="entry name" value="Ribonuclease E inhibitor RraA/RraA-like"/>
    <property type="match status" value="1"/>
</dbReference>
<proteinExistence type="predicted"/>
<dbReference type="InterPro" id="IPR036704">
    <property type="entry name" value="RraA/RraA-like_sf"/>
</dbReference>
<evidence type="ECO:0000256" key="1">
    <source>
        <dbReference type="PIRSR" id="PIRSR605493-1"/>
    </source>
</evidence>
<accession>A0A1F6CYS2</accession>
<comment type="caution">
    <text evidence="2">The sequence shown here is derived from an EMBL/GenBank/DDBJ whole genome shotgun (WGS) entry which is preliminary data.</text>
</comment>
<dbReference type="CDD" id="cd16841">
    <property type="entry name" value="RraA_family"/>
    <property type="match status" value="1"/>
</dbReference>
<gene>
    <name evidence="2" type="ORF">A3F84_04795</name>
</gene>
<evidence type="ECO:0008006" key="4">
    <source>
        <dbReference type="Google" id="ProtNLM"/>
    </source>
</evidence>
<dbReference type="EMBL" id="MFKF01000115">
    <property type="protein sequence ID" value="OGG53982.1"/>
    <property type="molecule type" value="Genomic_DNA"/>
</dbReference>
<dbReference type="PANTHER" id="PTHR33254">
    <property type="entry name" value="4-HYDROXY-4-METHYL-2-OXOGLUTARATE ALDOLASE 3-RELATED"/>
    <property type="match status" value="1"/>
</dbReference>
<evidence type="ECO:0000313" key="3">
    <source>
        <dbReference type="Proteomes" id="UP000178606"/>
    </source>
</evidence>
<dbReference type="Pfam" id="PF03737">
    <property type="entry name" value="RraA-like"/>
    <property type="match status" value="1"/>
</dbReference>
<keyword evidence="1" id="KW-0460">Magnesium</keyword>
<dbReference type="Proteomes" id="UP000178606">
    <property type="component" value="Unassembled WGS sequence"/>
</dbReference>
<dbReference type="AlphaFoldDB" id="A0A1F6CYS2"/>
<keyword evidence="1" id="KW-0479">Metal-binding</keyword>
<comment type="cofactor">
    <cofactor evidence="1">
        <name>Mg(2+)</name>
        <dbReference type="ChEBI" id="CHEBI:18420"/>
    </cofactor>
</comment>
<dbReference type="PANTHER" id="PTHR33254:SF16">
    <property type="entry name" value="BLR3842 PROTEIN"/>
    <property type="match status" value="1"/>
</dbReference>
<name>A0A1F6CYS2_HANXR</name>
<feature type="binding site" evidence="1">
    <location>
        <position position="124"/>
    </location>
    <ligand>
        <name>Mg(2+)</name>
        <dbReference type="ChEBI" id="CHEBI:18420"/>
    </ligand>
</feature>
<feature type="binding site" evidence="1">
    <location>
        <position position="125"/>
    </location>
    <ligand>
        <name>Mg(2+)</name>
        <dbReference type="ChEBI" id="CHEBI:18420"/>
    </ligand>
</feature>
<reference evidence="2 3" key="1">
    <citation type="journal article" date="2016" name="Nat. Commun.">
        <title>Thousands of microbial genomes shed light on interconnected biogeochemical processes in an aquifer system.</title>
        <authorList>
            <person name="Anantharaman K."/>
            <person name="Brown C.T."/>
            <person name="Hug L.A."/>
            <person name="Sharon I."/>
            <person name="Castelle C.J."/>
            <person name="Probst A.J."/>
            <person name="Thomas B.C."/>
            <person name="Singh A."/>
            <person name="Wilkins M.J."/>
            <person name="Karaoz U."/>
            <person name="Brodie E.L."/>
            <person name="Williams K.H."/>
            <person name="Hubbard S.S."/>
            <person name="Banfield J.F."/>
        </authorList>
    </citation>
    <scope>NUCLEOTIDE SEQUENCE [LARGE SCALE GENOMIC DNA]</scope>
    <source>
        <strain evidence="3">RIFCSPLOWO2_12_FULL_64_10</strain>
    </source>
</reference>
<dbReference type="SUPFAM" id="SSF89562">
    <property type="entry name" value="RraA-like"/>
    <property type="match status" value="1"/>
</dbReference>
<organism evidence="2 3">
    <name type="scientific">Handelsmanbacteria sp. (strain RIFCSPLOWO2_12_FULL_64_10)</name>
    <dbReference type="NCBI Taxonomy" id="1817868"/>
    <lineage>
        <taxon>Bacteria</taxon>
        <taxon>Candidatus Handelsmaniibacteriota</taxon>
    </lineage>
</organism>
<feature type="binding site" evidence="1">
    <location>
        <begin position="102"/>
        <end position="105"/>
    </location>
    <ligand>
        <name>substrate</name>
    </ligand>
</feature>
<evidence type="ECO:0000313" key="2">
    <source>
        <dbReference type="EMBL" id="OGG53982.1"/>
    </source>
</evidence>
<dbReference type="GO" id="GO:0046872">
    <property type="term" value="F:metal ion binding"/>
    <property type="evidence" value="ECO:0007669"/>
    <property type="project" value="UniProtKB-KW"/>
</dbReference>
<dbReference type="InterPro" id="IPR005493">
    <property type="entry name" value="RraA/RraA-like"/>
</dbReference>
<sequence>MPAKKTPVSNALLERISKHLYVPVVCDILDGLGVRDHTLRHDIRPLFPEARFVGRAATALAMDVYEEPEKPYDRLMSAIDALTPGDCLVCTTNGSMRGGLWGELLSTAVRARGATGVVIDGATRDTLAIVKMKFPVFARGIMSADSKGRVEVVDIGCPIHCGGAPVRPGDLVFGDHDGVVVIPQALTAEVVRRAEEKVFGENTVRKALAGGMSVRAAFKKYGIL</sequence>
<protein>
    <recommendedName>
        <fullName evidence="4">Dimethylmenaquinone methyltransferase</fullName>
    </recommendedName>
</protein>